<comment type="caution">
    <text evidence="1">The sequence shown here is derived from an EMBL/GenBank/DDBJ whole genome shotgun (WGS) entry which is preliminary data.</text>
</comment>
<dbReference type="EMBL" id="MCGO01000063">
    <property type="protein sequence ID" value="ORY34407.1"/>
    <property type="molecule type" value="Genomic_DNA"/>
</dbReference>
<protein>
    <submittedName>
        <fullName evidence="1">Uncharacterized protein</fullName>
    </submittedName>
</protein>
<keyword evidence="2" id="KW-1185">Reference proteome</keyword>
<sequence length="53" mass="6457">MTEPTELTQHIITPVSRYVLQDSNHIHLRLDKRWNQKWNKNKNRIWEDGLCLS</sequence>
<organism evidence="1 2">
    <name type="scientific">Rhizoclosmatium globosum</name>
    <dbReference type="NCBI Taxonomy" id="329046"/>
    <lineage>
        <taxon>Eukaryota</taxon>
        <taxon>Fungi</taxon>
        <taxon>Fungi incertae sedis</taxon>
        <taxon>Chytridiomycota</taxon>
        <taxon>Chytridiomycota incertae sedis</taxon>
        <taxon>Chytridiomycetes</taxon>
        <taxon>Chytridiales</taxon>
        <taxon>Chytriomycetaceae</taxon>
        <taxon>Rhizoclosmatium</taxon>
    </lineage>
</organism>
<dbReference type="AlphaFoldDB" id="A0A1Y2BIN0"/>
<accession>A0A1Y2BIN0</accession>
<dbReference type="Proteomes" id="UP000193642">
    <property type="component" value="Unassembled WGS sequence"/>
</dbReference>
<reference evidence="1 2" key="1">
    <citation type="submission" date="2016-07" db="EMBL/GenBank/DDBJ databases">
        <title>Pervasive Adenine N6-methylation of Active Genes in Fungi.</title>
        <authorList>
            <consortium name="DOE Joint Genome Institute"/>
            <person name="Mondo S.J."/>
            <person name="Dannebaum R.O."/>
            <person name="Kuo R.C."/>
            <person name="Labutti K."/>
            <person name="Haridas S."/>
            <person name="Kuo A."/>
            <person name="Salamov A."/>
            <person name="Ahrendt S.R."/>
            <person name="Lipzen A."/>
            <person name="Sullivan W."/>
            <person name="Andreopoulos W.B."/>
            <person name="Clum A."/>
            <person name="Lindquist E."/>
            <person name="Daum C."/>
            <person name="Ramamoorthy G.K."/>
            <person name="Gryganskyi A."/>
            <person name="Culley D."/>
            <person name="Magnuson J.K."/>
            <person name="James T.Y."/>
            <person name="O'Malley M.A."/>
            <person name="Stajich J.E."/>
            <person name="Spatafora J.W."/>
            <person name="Visel A."/>
            <person name="Grigoriev I.V."/>
        </authorList>
    </citation>
    <scope>NUCLEOTIDE SEQUENCE [LARGE SCALE GENOMIC DNA]</scope>
    <source>
        <strain evidence="1 2">JEL800</strain>
    </source>
</reference>
<name>A0A1Y2BIN0_9FUNG</name>
<evidence type="ECO:0000313" key="1">
    <source>
        <dbReference type="EMBL" id="ORY34407.1"/>
    </source>
</evidence>
<proteinExistence type="predicted"/>
<evidence type="ECO:0000313" key="2">
    <source>
        <dbReference type="Proteomes" id="UP000193642"/>
    </source>
</evidence>
<gene>
    <name evidence="1" type="ORF">BCR33DRAFT_722802</name>
</gene>